<dbReference type="OrthoDB" id="9926994at2759"/>
<evidence type="ECO:0000256" key="1">
    <source>
        <dbReference type="SAM" id="Phobius"/>
    </source>
</evidence>
<dbReference type="EMBL" id="BFAA01001847">
    <property type="protein sequence ID" value="GCB70761.1"/>
    <property type="molecule type" value="Genomic_DNA"/>
</dbReference>
<comment type="caution">
    <text evidence="2">The sequence shown here is derived from an EMBL/GenBank/DDBJ whole genome shotgun (WGS) entry which is preliminary data.</text>
</comment>
<protein>
    <submittedName>
        <fullName evidence="2">Uncharacterized protein</fullName>
    </submittedName>
</protein>
<keyword evidence="1" id="KW-1133">Transmembrane helix</keyword>
<dbReference type="PROSITE" id="PS51257">
    <property type="entry name" value="PROKAR_LIPOPROTEIN"/>
    <property type="match status" value="1"/>
</dbReference>
<gene>
    <name evidence="2" type="ORF">scyTo_0005767</name>
</gene>
<keyword evidence="3" id="KW-1185">Reference proteome</keyword>
<dbReference type="OMA" id="LCWTSQT"/>
<keyword evidence="1" id="KW-0472">Membrane</keyword>
<feature type="transmembrane region" description="Helical" evidence="1">
    <location>
        <begin position="148"/>
        <end position="167"/>
    </location>
</feature>
<accession>A0A401PCB2</accession>
<sequence length="179" mass="19998">MGGRELRYRLLQNITGISGCVALIFSVSSPGWYRGKGLWEPLLTPSAQNGSRQHPLSAAVGAERVFGVIASIMAIMGICISLLFVFCWNPDTDSKSKINPGRILHPGKLLIVILVPTALLYLITWSLFTDRHMEQIKNDITQFGSAYWMGMCSWFTLLVILPIVYLMEQCSRTDYEAPI</sequence>
<feature type="transmembrane region" description="Helical" evidence="1">
    <location>
        <begin position="65"/>
        <end position="88"/>
    </location>
</feature>
<reference evidence="2 3" key="1">
    <citation type="journal article" date="2018" name="Nat. Ecol. Evol.">
        <title>Shark genomes provide insights into elasmobranch evolution and the origin of vertebrates.</title>
        <authorList>
            <person name="Hara Y"/>
            <person name="Yamaguchi K"/>
            <person name="Onimaru K"/>
            <person name="Kadota M"/>
            <person name="Koyanagi M"/>
            <person name="Keeley SD"/>
            <person name="Tatsumi K"/>
            <person name="Tanaka K"/>
            <person name="Motone F"/>
            <person name="Kageyama Y"/>
            <person name="Nozu R"/>
            <person name="Adachi N"/>
            <person name="Nishimura O"/>
            <person name="Nakagawa R"/>
            <person name="Tanegashima C"/>
            <person name="Kiyatake I"/>
            <person name="Matsumoto R"/>
            <person name="Murakumo K"/>
            <person name="Nishida K"/>
            <person name="Terakita A"/>
            <person name="Kuratani S"/>
            <person name="Sato K"/>
            <person name="Hyodo S Kuraku.S."/>
        </authorList>
    </citation>
    <scope>NUCLEOTIDE SEQUENCE [LARGE SCALE GENOMIC DNA]</scope>
</reference>
<proteinExistence type="predicted"/>
<dbReference type="Proteomes" id="UP000288216">
    <property type="component" value="Unassembled WGS sequence"/>
</dbReference>
<feature type="transmembrane region" description="Helical" evidence="1">
    <location>
        <begin position="109"/>
        <end position="128"/>
    </location>
</feature>
<keyword evidence="1" id="KW-0812">Transmembrane</keyword>
<organism evidence="2 3">
    <name type="scientific">Scyliorhinus torazame</name>
    <name type="common">Cloudy catshark</name>
    <name type="synonym">Catulus torazame</name>
    <dbReference type="NCBI Taxonomy" id="75743"/>
    <lineage>
        <taxon>Eukaryota</taxon>
        <taxon>Metazoa</taxon>
        <taxon>Chordata</taxon>
        <taxon>Craniata</taxon>
        <taxon>Vertebrata</taxon>
        <taxon>Chondrichthyes</taxon>
        <taxon>Elasmobranchii</taxon>
        <taxon>Galeomorphii</taxon>
        <taxon>Galeoidea</taxon>
        <taxon>Carcharhiniformes</taxon>
        <taxon>Scyliorhinidae</taxon>
        <taxon>Scyliorhinus</taxon>
    </lineage>
</organism>
<evidence type="ECO:0000313" key="3">
    <source>
        <dbReference type="Proteomes" id="UP000288216"/>
    </source>
</evidence>
<feature type="transmembrane region" description="Helical" evidence="1">
    <location>
        <begin position="12"/>
        <end position="33"/>
    </location>
</feature>
<evidence type="ECO:0000313" key="2">
    <source>
        <dbReference type="EMBL" id="GCB70761.1"/>
    </source>
</evidence>
<dbReference type="AlphaFoldDB" id="A0A401PCB2"/>
<name>A0A401PCB2_SCYTO</name>
<dbReference type="Gene3D" id="1.20.140.150">
    <property type="match status" value="1"/>
</dbReference>